<dbReference type="InterPro" id="IPR016181">
    <property type="entry name" value="Acyl_CoA_acyltransferase"/>
</dbReference>
<dbReference type="EMBL" id="QRBF01000001">
    <property type="protein sequence ID" value="RDS86331.1"/>
    <property type="molecule type" value="Genomic_DNA"/>
</dbReference>
<dbReference type="Gene3D" id="3.40.630.30">
    <property type="match status" value="1"/>
</dbReference>
<keyword evidence="3" id="KW-1185">Reference proteome</keyword>
<protein>
    <submittedName>
        <fullName evidence="2">N-acetyltransferase</fullName>
    </submittedName>
</protein>
<organism evidence="2 3">
    <name type="scientific">Dyella psychrodurans</name>
    <dbReference type="NCBI Taxonomy" id="1927960"/>
    <lineage>
        <taxon>Bacteria</taxon>
        <taxon>Pseudomonadati</taxon>
        <taxon>Pseudomonadota</taxon>
        <taxon>Gammaproteobacteria</taxon>
        <taxon>Lysobacterales</taxon>
        <taxon>Rhodanobacteraceae</taxon>
        <taxon>Dyella</taxon>
    </lineage>
</organism>
<dbReference type="OrthoDB" id="4966223at2"/>
<dbReference type="CDD" id="cd04301">
    <property type="entry name" value="NAT_SF"/>
    <property type="match status" value="1"/>
</dbReference>
<gene>
    <name evidence="2" type="ORF">DWU99_03480</name>
</gene>
<dbReference type="GO" id="GO:0016747">
    <property type="term" value="F:acyltransferase activity, transferring groups other than amino-acyl groups"/>
    <property type="evidence" value="ECO:0007669"/>
    <property type="project" value="InterPro"/>
</dbReference>
<dbReference type="Proteomes" id="UP000255334">
    <property type="component" value="Unassembled WGS sequence"/>
</dbReference>
<accession>A0A370XDM1</accession>
<proteinExistence type="predicted"/>
<sequence>MDIRTLRASDLELVCRHREEMFRDAGRSDDVLMPMTEHFREWVGPRIRDGSYFGYVMLDDGVPVAGIGLMLIDWPPHPEHPAQDKRGYVLNVFVEPDYRNRGLARELMNLAEAEFARRGVCYAVLHATEKGRPLYQGLGWNGTTEMAKTLDVSSYGEIGTDAMSAFDCDLSR</sequence>
<dbReference type="PROSITE" id="PS51186">
    <property type="entry name" value="GNAT"/>
    <property type="match status" value="1"/>
</dbReference>
<evidence type="ECO:0000313" key="3">
    <source>
        <dbReference type="Proteomes" id="UP000255334"/>
    </source>
</evidence>
<dbReference type="InterPro" id="IPR000182">
    <property type="entry name" value="GNAT_dom"/>
</dbReference>
<comment type="caution">
    <text evidence="2">The sequence shown here is derived from an EMBL/GenBank/DDBJ whole genome shotgun (WGS) entry which is preliminary data.</text>
</comment>
<dbReference type="RefSeq" id="WP_115476588.1">
    <property type="nucleotide sequence ID" value="NZ_QRBF01000001.1"/>
</dbReference>
<dbReference type="AlphaFoldDB" id="A0A370XDM1"/>
<feature type="domain" description="N-acetyltransferase" evidence="1">
    <location>
        <begin position="1"/>
        <end position="151"/>
    </location>
</feature>
<evidence type="ECO:0000259" key="1">
    <source>
        <dbReference type="PROSITE" id="PS51186"/>
    </source>
</evidence>
<evidence type="ECO:0000313" key="2">
    <source>
        <dbReference type="EMBL" id="RDS86331.1"/>
    </source>
</evidence>
<name>A0A370XDM1_9GAMM</name>
<dbReference type="Pfam" id="PF00583">
    <property type="entry name" value="Acetyltransf_1"/>
    <property type="match status" value="1"/>
</dbReference>
<keyword evidence="2" id="KW-0808">Transferase</keyword>
<reference evidence="2 3" key="1">
    <citation type="submission" date="2018-07" db="EMBL/GenBank/DDBJ databases">
        <title>Dyella monticola sp. nov. and Dyella psychrodurans sp. nov. isolated from monsoon evergreen broad-leaved forest soil of Dinghu Mountain, China.</title>
        <authorList>
            <person name="Gao Z."/>
            <person name="Qiu L."/>
        </authorList>
    </citation>
    <scope>NUCLEOTIDE SEQUENCE [LARGE SCALE GENOMIC DNA]</scope>
    <source>
        <strain evidence="2 3">4MSK11</strain>
    </source>
</reference>
<dbReference type="SUPFAM" id="SSF55729">
    <property type="entry name" value="Acyl-CoA N-acyltransferases (Nat)"/>
    <property type="match status" value="1"/>
</dbReference>